<evidence type="ECO:0000313" key="2">
    <source>
        <dbReference type="EMBL" id="CAH1737112.1"/>
    </source>
</evidence>
<feature type="compositionally biased region" description="Polar residues" evidence="1">
    <location>
        <begin position="83"/>
        <end position="95"/>
    </location>
</feature>
<keyword evidence="3" id="KW-1185">Reference proteome</keyword>
<reference evidence="2" key="2">
    <citation type="submission" date="2022-10" db="EMBL/GenBank/DDBJ databases">
        <authorList>
            <consortium name="ENA_rothamsted_submissions"/>
            <consortium name="culmorum"/>
            <person name="King R."/>
        </authorList>
    </citation>
    <scope>NUCLEOTIDE SEQUENCE</scope>
</reference>
<name>A0A9P0JDF5_APHGO</name>
<accession>A0A9P0JDF5</accession>
<dbReference type="Proteomes" id="UP001154329">
    <property type="component" value="Chromosome 4"/>
</dbReference>
<gene>
    <name evidence="2" type="ORF">APHIGO_LOCUS10705</name>
</gene>
<dbReference type="AlphaFoldDB" id="A0A9P0JDF5"/>
<dbReference type="EMBL" id="OU899037">
    <property type="protein sequence ID" value="CAH1737112.1"/>
    <property type="molecule type" value="Genomic_DNA"/>
</dbReference>
<reference evidence="2" key="1">
    <citation type="submission" date="2022-02" db="EMBL/GenBank/DDBJ databases">
        <authorList>
            <person name="King R."/>
        </authorList>
    </citation>
    <scope>NUCLEOTIDE SEQUENCE</scope>
</reference>
<feature type="region of interest" description="Disordered" evidence="1">
    <location>
        <begin position="72"/>
        <end position="95"/>
    </location>
</feature>
<evidence type="ECO:0000256" key="1">
    <source>
        <dbReference type="SAM" id="MobiDB-lite"/>
    </source>
</evidence>
<protein>
    <submittedName>
        <fullName evidence="2">Uncharacterized protein</fullName>
    </submittedName>
</protein>
<evidence type="ECO:0000313" key="3">
    <source>
        <dbReference type="Proteomes" id="UP001154329"/>
    </source>
</evidence>
<sequence>MCMIRDNDENCDRFVYPLHILDTMETIDLTMDDLADDDDFVEITQRGDLWNYPYNLLPSTDEEEPARGSVIHEEDNNGDIHNADSSNTHDLSNGINQNANILSASENINISETSDTDHSNEEREFELNIPQILLSMSRISYNLYSQSLSFHD</sequence>
<organism evidence="2 3">
    <name type="scientific">Aphis gossypii</name>
    <name type="common">Cotton aphid</name>
    <dbReference type="NCBI Taxonomy" id="80765"/>
    <lineage>
        <taxon>Eukaryota</taxon>
        <taxon>Metazoa</taxon>
        <taxon>Ecdysozoa</taxon>
        <taxon>Arthropoda</taxon>
        <taxon>Hexapoda</taxon>
        <taxon>Insecta</taxon>
        <taxon>Pterygota</taxon>
        <taxon>Neoptera</taxon>
        <taxon>Paraneoptera</taxon>
        <taxon>Hemiptera</taxon>
        <taxon>Sternorrhyncha</taxon>
        <taxon>Aphidomorpha</taxon>
        <taxon>Aphidoidea</taxon>
        <taxon>Aphididae</taxon>
        <taxon>Aphidini</taxon>
        <taxon>Aphis</taxon>
        <taxon>Aphis</taxon>
    </lineage>
</organism>
<proteinExistence type="predicted"/>